<dbReference type="RefSeq" id="XP_022335296.1">
    <property type="nucleotide sequence ID" value="XM_022479588.1"/>
</dbReference>
<dbReference type="GeneID" id="111131851"/>
<dbReference type="KEGG" id="cvn:111131851"/>
<keyword evidence="6 9" id="KW-0333">Golgi apparatus</keyword>
<keyword evidence="9" id="KW-0119">Carbohydrate metabolism</keyword>
<dbReference type="InterPro" id="IPR018011">
    <property type="entry name" value="Carb_sulfotrans_8-10"/>
</dbReference>
<keyword evidence="5 9" id="KW-1133">Transmembrane helix</keyword>
<dbReference type="EC" id="2.8.2.-" evidence="9"/>
<dbReference type="GO" id="GO:0000139">
    <property type="term" value="C:Golgi membrane"/>
    <property type="evidence" value="ECO:0007669"/>
    <property type="project" value="UniProtKB-SubCell"/>
</dbReference>
<keyword evidence="4 9" id="KW-0812">Transmembrane</keyword>
<organism evidence="10 11">
    <name type="scientific">Crassostrea virginica</name>
    <name type="common">Eastern oyster</name>
    <dbReference type="NCBI Taxonomy" id="6565"/>
    <lineage>
        <taxon>Eukaryota</taxon>
        <taxon>Metazoa</taxon>
        <taxon>Spiralia</taxon>
        <taxon>Lophotrochozoa</taxon>
        <taxon>Mollusca</taxon>
        <taxon>Bivalvia</taxon>
        <taxon>Autobranchia</taxon>
        <taxon>Pteriomorphia</taxon>
        <taxon>Ostreida</taxon>
        <taxon>Ostreoidea</taxon>
        <taxon>Ostreidae</taxon>
        <taxon>Crassostrea</taxon>
    </lineage>
</organism>
<dbReference type="Pfam" id="PF03567">
    <property type="entry name" value="Sulfotransfer_2"/>
    <property type="match status" value="1"/>
</dbReference>
<evidence type="ECO:0000256" key="8">
    <source>
        <dbReference type="ARBA" id="ARBA00023180"/>
    </source>
</evidence>
<dbReference type="GO" id="GO:0008146">
    <property type="term" value="F:sulfotransferase activity"/>
    <property type="evidence" value="ECO:0007669"/>
    <property type="project" value="InterPro"/>
</dbReference>
<keyword evidence="7 9" id="KW-0472">Membrane</keyword>
<name>A0A8B8E787_CRAVI</name>
<gene>
    <name evidence="11" type="primary">LOC111131851</name>
</gene>
<evidence type="ECO:0000313" key="11">
    <source>
        <dbReference type="RefSeq" id="XP_022335296.1"/>
    </source>
</evidence>
<dbReference type="OrthoDB" id="6380564at2759"/>
<evidence type="ECO:0000256" key="6">
    <source>
        <dbReference type="ARBA" id="ARBA00023034"/>
    </source>
</evidence>
<reference evidence="11" key="1">
    <citation type="submission" date="2025-08" db="UniProtKB">
        <authorList>
            <consortium name="RefSeq"/>
        </authorList>
    </citation>
    <scope>IDENTIFICATION</scope>
    <source>
        <tissue evidence="11">Whole sample</tissue>
    </source>
</reference>
<dbReference type="AlphaFoldDB" id="A0A8B8E787"/>
<comment type="similarity">
    <text evidence="2 9">Belongs to the sulfotransferase 2 family.</text>
</comment>
<proteinExistence type="inferred from homology"/>
<evidence type="ECO:0000256" key="2">
    <source>
        <dbReference type="ARBA" id="ARBA00006339"/>
    </source>
</evidence>
<feature type="transmembrane region" description="Helical" evidence="9">
    <location>
        <begin position="5"/>
        <end position="23"/>
    </location>
</feature>
<evidence type="ECO:0000256" key="5">
    <source>
        <dbReference type="ARBA" id="ARBA00022989"/>
    </source>
</evidence>
<protein>
    <recommendedName>
        <fullName evidence="9">Carbohydrate sulfotransferase</fullName>
        <ecNumber evidence="9">2.8.2.-</ecNumber>
    </recommendedName>
</protein>
<comment type="subcellular location">
    <subcellularLocation>
        <location evidence="1 9">Golgi apparatus membrane</location>
        <topology evidence="1 9">Single-pass type II membrane protein</topology>
    </subcellularLocation>
</comment>
<evidence type="ECO:0000256" key="7">
    <source>
        <dbReference type="ARBA" id="ARBA00023136"/>
    </source>
</evidence>
<dbReference type="PANTHER" id="PTHR12137">
    <property type="entry name" value="CARBOHYDRATE SULFOTRANSFERASE"/>
    <property type="match status" value="1"/>
</dbReference>
<keyword evidence="9" id="KW-0735">Signal-anchor</keyword>
<evidence type="ECO:0000256" key="9">
    <source>
        <dbReference type="RuleBase" id="RU364020"/>
    </source>
</evidence>
<keyword evidence="10" id="KW-1185">Reference proteome</keyword>
<dbReference type="InterPro" id="IPR005331">
    <property type="entry name" value="Sulfotransferase"/>
</dbReference>
<evidence type="ECO:0000313" key="10">
    <source>
        <dbReference type="Proteomes" id="UP000694844"/>
    </source>
</evidence>
<evidence type="ECO:0000256" key="4">
    <source>
        <dbReference type="ARBA" id="ARBA00022692"/>
    </source>
</evidence>
<dbReference type="PANTHER" id="PTHR12137:SF54">
    <property type="entry name" value="CARBOHYDRATE SULFOTRANSFERASE"/>
    <property type="match status" value="1"/>
</dbReference>
<evidence type="ECO:0000256" key="3">
    <source>
        <dbReference type="ARBA" id="ARBA00022679"/>
    </source>
</evidence>
<dbReference type="GO" id="GO:0016051">
    <property type="term" value="P:carbohydrate biosynthetic process"/>
    <property type="evidence" value="ECO:0007669"/>
    <property type="project" value="InterPro"/>
</dbReference>
<accession>A0A8B8E787</accession>
<dbReference type="Proteomes" id="UP000694844">
    <property type="component" value="Chromosome 4"/>
</dbReference>
<evidence type="ECO:0000256" key="1">
    <source>
        <dbReference type="ARBA" id="ARBA00004323"/>
    </source>
</evidence>
<keyword evidence="8 9" id="KW-0325">Glycoprotein</keyword>
<keyword evidence="3 9" id="KW-0808">Transferase</keyword>
<sequence length="418" mass="48625">MSTRYVLLFAVVMSFCVVYFFSLSDTTTYYTRYWKAEIPLLNDKIDPNVVVSGDSKWPSTTMTEMEERNNYVRGYCVNTSITIEAHAFNFSQVQEKYYNDEQAGISYCKVPKAGSSMWTQIFLTFQAYHRPAKNMTVQQNIIQRIFNKTRGRLHGSRPFYSKTPPSANNTNVNVITVRNPYSRLFSAYVDKILLLDKIHVSRRISQMYGKSPALCGFNVTFQEFLDYVYSRAANGSKINRHWSPIYLLCRPCDVTYDVVSKIETLSNDMNYILNLSQVSNAAKEILQATLRSHTNSYGILNAYILQWKKHREKCPYLKDYMIKIWQALQFQGEVSTDLPLPMNEFDTILKNDPDINDVTGVLHRYVTQHQQTSKRRKIQRRKALVDAYKNISNSTIAKIQELFKLDFLLFQYDFSPPS</sequence>